<keyword evidence="2" id="KW-1185">Reference proteome</keyword>
<sequence>MFLHSKGYRLGGLYDLEAVYLTQKKSLSSFFGVDVDFSQPDIPSLGHHFTVFRHPDDWNLNRMFGIDDYFSKCPLPTILLLHWLTRTPLPTNRKTRALLLYTDGLHVNAKTYQKNVRAWMTLLGYDTLLDELEGGLYEEDLQELVTVFRRYGFHPTKKNPYSQCSFKIQVFPYLLPFVEELSTRLGVSSPTYMPYLTPSIQGHRYMFPYEPHILSLLEKKFKENEILSHSRHNLKILLVTFFSPLSKSRDATLVKEAIPTSTVTYSFSA</sequence>
<dbReference type="RefSeq" id="WP_389360722.1">
    <property type="nucleotide sequence ID" value="NZ_JBIACK010000004.1"/>
</dbReference>
<name>A0ABW6K9U8_9BACI</name>
<evidence type="ECO:0000313" key="2">
    <source>
        <dbReference type="Proteomes" id="UP001601059"/>
    </source>
</evidence>
<dbReference type="EMBL" id="JBIACK010000004">
    <property type="protein sequence ID" value="MFE8700994.1"/>
    <property type="molecule type" value="Genomic_DNA"/>
</dbReference>
<protein>
    <submittedName>
        <fullName evidence="1">Uncharacterized protein</fullName>
    </submittedName>
</protein>
<evidence type="ECO:0000313" key="1">
    <source>
        <dbReference type="EMBL" id="MFE8700994.1"/>
    </source>
</evidence>
<proteinExistence type="predicted"/>
<accession>A0ABW6K9U8</accession>
<organism evidence="1 2">
    <name type="scientific">Cytobacillus spartinae</name>
    <dbReference type="NCBI Taxonomy" id="3299023"/>
    <lineage>
        <taxon>Bacteria</taxon>
        <taxon>Bacillati</taxon>
        <taxon>Bacillota</taxon>
        <taxon>Bacilli</taxon>
        <taxon>Bacillales</taxon>
        <taxon>Bacillaceae</taxon>
        <taxon>Cytobacillus</taxon>
    </lineage>
</organism>
<dbReference type="Proteomes" id="UP001601059">
    <property type="component" value="Unassembled WGS sequence"/>
</dbReference>
<gene>
    <name evidence="1" type="ORF">ACFYKX_10230</name>
</gene>
<comment type="caution">
    <text evidence="1">The sequence shown here is derived from an EMBL/GenBank/DDBJ whole genome shotgun (WGS) entry which is preliminary data.</text>
</comment>
<reference evidence="1 2" key="1">
    <citation type="submission" date="2024-08" db="EMBL/GenBank/DDBJ databases">
        <title>Two novel Cytobacillus novel species.</title>
        <authorList>
            <person name="Liu G."/>
        </authorList>
    </citation>
    <scope>NUCLEOTIDE SEQUENCE [LARGE SCALE GENOMIC DNA]</scope>
    <source>
        <strain evidence="1 2">FJAT-54145</strain>
    </source>
</reference>